<dbReference type="PANTHER" id="PTHR44688:SF16">
    <property type="entry name" value="DNA-BINDING TRANSCRIPTIONAL ACTIVATOR DEVR_DOSR"/>
    <property type="match status" value="1"/>
</dbReference>
<dbReference type="SMART" id="SM00421">
    <property type="entry name" value="HTH_LUXR"/>
    <property type="match status" value="1"/>
</dbReference>
<dbReference type="InterPro" id="IPR037523">
    <property type="entry name" value="VOC_core"/>
</dbReference>
<dbReference type="SUPFAM" id="SSF46894">
    <property type="entry name" value="C-terminal effector domain of the bipartite response regulators"/>
    <property type="match status" value="1"/>
</dbReference>
<keyword evidence="1" id="KW-0805">Transcription regulation</keyword>
<dbReference type="EMBL" id="SZPZ01000005">
    <property type="protein sequence ID" value="TKK75400.1"/>
    <property type="molecule type" value="Genomic_DNA"/>
</dbReference>
<dbReference type="CDD" id="cd06170">
    <property type="entry name" value="LuxR_C_like"/>
    <property type="match status" value="1"/>
</dbReference>
<evidence type="ECO:0008006" key="8">
    <source>
        <dbReference type="Google" id="ProtNLM"/>
    </source>
</evidence>
<dbReference type="InterPro" id="IPR004360">
    <property type="entry name" value="Glyas_Fos-R_dOase_dom"/>
</dbReference>
<evidence type="ECO:0000256" key="1">
    <source>
        <dbReference type="ARBA" id="ARBA00023015"/>
    </source>
</evidence>
<dbReference type="Pfam" id="PF00196">
    <property type="entry name" value="GerE"/>
    <property type="match status" value="1"/>
</dbReference>
<dbReference type="RefSeq" id="WP_137258256.1">
    <property type="nucleotide sequence ID" value="NZ_JBHSPQ010000005.1"/>
</dbReference>
<dbReference type="InterPro" id="IPR000792">
    <property type="entry name" value="Tscrpt_reg_LuxR_C"/>
</dbReference>
<evidence type="ECO:0000313" key="6">
    <source>
        <dbReference type="EMBL" id="TKK75400.1"/>
    </source>
</evidence>
<dbReference type="PROSITE" id="PS50043">
    <property type="entry name" value="HTH_LUXR_2"/>
    <property type="match status" value="1"/>
</dbReference>
<protein>
    <recommendedName>
        <fullName evidence="8">Regulatory LuxR family protein</fullName>
    </recommendedName>
</protein>
<dbReference type="PROSITE" id="PS51819">
    <property type="entry name" value="VOC"/>
    <property type="match status" value="1"/>
</dbReference>
<dbReference type="InterPro" id="IPR036388">
    <property type="entry name" value="WH-like_DNA-bd_sf"/>
</dbReference>
<evidence type="ECO:0000256" key="3">
    <source>
        <dbReference type="ARBA" id="ARBA00023163"/>
    </source>
</evidence>
<feature type="domain" description="HTH luxR-type" evidence="4">
    <location>
        <begin position="6"/>
        <end position="71"/>
    </location>
</feature>
<dbReference type="InterPro" id="IPR029068">
    <property type="entry name" value="Glyas_Bleomycin-R_OHBP_Dase"/>
</dbReference>
<keyword evidence="7" id="KW-1185">Reference proteome</keyword>
<dbReference type="GO" id="GO:0006355">
    <property type="term" value="P:regulation of DNA-templated transcription"/>
    <property type="evidence" value="ECO:0007669"/>
    <property type="project" value="InterPro"/>
</dbReference>
<keyword evidence="3" id="KW-0804">Transcription</keyword>
<dbReference type="Pfam" id="PF00903">
    <property type="entry name" value="Glyoxalase"/>
    <property type="match status" value="1"/>
</dbReference>
<reference evidence="6 7" key="1">
    <citation type="submission" date="2019-04" db="EMBL/GenBank/DDBJ databases">
        <title>Kribbella sp. NEAU-THZ 27 nov., a novel actinomycete isolated from soil.</title>
        <authorList>
            <person name="Duan L."/>
        </authorList>
    </citation>
    <scope>NUCLEOTIDE SEQUENCE [LARGE SCALE GENOMIC DNA]</scope>
    <source>
        <strain evidence="7">NEAU-THZ27</strain>
    </source>
</reference>
<proteinExistence type="predicted"/>
<sequence>MGTRGRPRHPDVLTPAEWRVVHLVRHGLSNREIAQRRGVSVDAVKFHVANALLKLGLDRRAELRTWRGVPADSALRGQGAQAMELGDIGQIARPVSDIATAVDFYGKVLGLPHLYTFGDLAFFDCGGTRLFLSATDEPAEPSILYFRVDDIQTAYDELRARGVEFEQAPHLIHKHDDGVEEWMAFFPDPDGHLLAIMAQVGP</sequence>
<dbReference type="PANTHER" id="PTHR44688">
    <property type="entry name" value="DNA-BINDING TRANSCRIPTIONAL ACTIVATOR DEVR_DOSR"/>
    <property type="match status" value="1"/>
</dbReference>
<dbReference type="AlphaFoldDB" id="A0A4U3LIP6"/>
<dbReference type="OrthoDB" id="9804944at2"/>
<keyword evidence="2" id="KW-0238">DNA-binding</keyword>
<dbReference type="GO" id="GO:0003677">
    <property type="term" value="F:DNA binding"/>
    <property type="evidence" value="ECO:0007669"/>
    <property type="project" value="UniProtKB-KW"/>
</dbReference>
<evidence type="ECO:0000313" key="7">
    <source>
        <dbReference type="Proteomes" id="UP000305836"/>
    </source>
</evidence>
<dbReference type="Proteomes" id="UP000305836">
    <property type="component" value="Unassembled WGS sequence"/>
</dbReference>
<dbReference type="InterPro" id="IPR016032">
    <property type="entry name" value="Sig_transdc_resp-reg_C-effctor"/>
</dbReference>
<dbReference type="PRINTS" id="PR00038">
    <property type="entry name" value="HTHLUXR"/>
</dbReference>
<comment type="caution">
    <text evidence="6">The sequence shown here is derived from an EMBL/GenBank/DDBJ whole genome shotgun (WGS) entry which is preliminary data.</text>
</comment>
<feature type="domain" description="VOC" evidence="5">
    <location>
        <begin position="87"/>
        <end position="199"/>
    </location>
</feature>
<dbReference type="Gene3D" id="1.10.10.10">
    <property type="entry name" value="Winged helix-like DNA-binding domain superfamily/Winged helix DNA-binding domain"/>
    <property type="match status" value="1"/>
</dbReference>
<gene>
    <name evidence="6" type="ORF">FDA38_33915</name>
</gene>
<dbReference type="Gene3D" id="3.10.180.10">
    <property type="entry name" value="2,3-Dihydroxybiphenyl 1,2-Dioxygenase, domain 1"/>
    <property type="match status" value="1"/>
</dbReference>
<evidence type="ECO:0000256" key="2">
    <source>
        <dbReference type="ARBA" id="ARBA00023125"/>
    </source>
</evidence>
<organism evidence="6 7">
    <name type="scientific">Kribbella jiaozuonensis</name>
    <dbReference type="NCBI Taxonomy" id="2575441"/>
    <lineage>
        <taxon>Bacteria</taxon>
        <taxon>Bacillati</taxon>
        <taxon>Actinomycetota</taxon>
        <taxon>Actinomycetes</taxon>
        <taxon>Propionibacteriales</taxon>
        <taxon>Kribbellaceae</taxon>
        <taxon>Kribbella</taxon>
    </lineage>
</organism>
<dbReference type="SUPFAM" id="SSF54593">
    <property type="entry name" value="Glyoxalase/Bleomycin resistance protein/Dihydroxybiphenyl dioxygenase"/>
    <property type="match status" value="1"/>
</dbReference>
<evidence type="ECO:0000259" key="4">
    <source>
        <dbReference type="PROSITE" id="PS50043"/>
    </source>
</evidence>
<evidence type="ECO:0000259" key="5">
    <source>
        <dbReference type="PROSITE" id="PS51819"/>
    </source>
</evidence>
<name>A0A4U3LIP6_9ACTN</name>
<accession>A0A4U3LIP6</accession>